<gene>
    <name evidence="2" type="ORF">KG104_05500</name>
</gene>
<protein>
    <submittedName>
        <fullName evidence="2">Uncharacterized protein</fullName>
    </submittedName>
</protein>
<accession>A0A975S7H2</accession>
<organism evidence="2 3">
    <name type="scientific">Arthrobacter sunyaminii</name>
    <dbReference type="NCBI Taxonomy" id="2816859"/>
    <lineage>
        <taxon>Bacteria</taxon>
        <taxon>Bacillati</taxon>
        <taxon>Actinomycetota</taxon>
        <taxon>Actinomycetes</taxon>
        <taxon>Micrococcales</taxon>
        <taxon>Micrococcaceae</taxon>
        <taxon>Arthrobacter</taxon>
    </lineage>
</organism>
<evidence type="ECO:0000313" key="2">
    <source>
        <dbReference type="EMBL" id="QWQ37216.1"/>
    </source>
</evidence>
<feature type="region of interest" description="Disordered" evidence="1">
    <location>
        <begin position="1"/>
        <end position="45"/>
    </location>
</feature>
<name>A0A975S7H2_9MICC</name>
<reference evidence="2" key="1">
    <citation type="submission" date="2021-06" db="EMBL/GenBank/DDBJ databases">
        <title>Novel species in genus Arthrobacter.</title>
        <authorList>
            <person name="Zhang G."/>
        </authorList>
    </citation>
    <scope>NUCLEOTIDE SEQUENCE</scope>
    <source>
        <strain evidence="2">Zg-ZUI122</strain>
    </source>
</reference>
<dbReference type="AlphaFoldDB" id="A0A975S7H2"/>
<evidence type="ECO:0000313" key="3">
    <source>
        <dbReference type="Proteomes" id="UP000680588"/>
    </source>
</evidence>
<proteinExistence type="predicted"/>
<dbReference type="EMBL" id="CP076456">
    <property type="protein sequence ID" value="QWQ37216.1"/>
    <property type="molecule type" value="Genomic_DNA"/>
</dbReference>
<dbReference type="KEGG" id="asun:KG104_05500"/>
<sequence>MAFWDASTLDGATGRRTGSPEKGAADPVPEETGTDEGAVRAESRQ</sequence>
<dbReference type="Proteomes" id="UP000680588">
    <property type="component" value="Chromosome"/>
</dbReference>
<dbReference type="RefSeq" id="WP_181032377.1">
    <property type="nucleotide sequence ID" value="NZ_CP076456.1"/>
</dbReference>
<evidence type="ECO:0000256" key="1">
    <source>
        <dbReference type="SAM" id="MobiDB-lite"/>
    </source>
</evidence>
<keyword evidence="3" id="KW-1185">Reference proteome</keyword>